<proteinExistence type="predicted"/>
<organism evidence="1 2">
    <name type="scientific">Crepidotus variabilis</name>
    <dbReference type="NCBI Taxonomy" id="179855"/>
    <lineage>
        <taxon>Eukaryota</taxon>
        <taxon>Fungi</taxon>
        <taxon>Dikarya</taxon>
        <taxon>Basidiomycota</taxon>
        <taxon>Agaricomycotina</taxon>
        <taxon>Agaricomycetes</taxon>
        <taxon>Agaricomycetidae</taxon>
        <taxon>Agaricales</taxon>
        <taxon>Agaricineae</taxon>
        <taxon>Crepidotaceae</taxon>
        <taxon>Crepidotus</taxon>
    </lineage>
</organism>
<evidence type="ECO:0000313" key="2">
    <source>
        <dbReference type="Proteomes" id="UP000807306"/>
    </source>
</evidence>
<dbReference type="OrthoDB" id="5410873at2759"/>
<sequence length="438" mass="50176">MSSPLDDLSDELRLAVAELVEQSDLFNLSSTCRSYRALLTPNIFQTILLCNDEQSGLAMQEFLRSNKKFYVKKLHYKGVTKIPEQLMSEIEPVEEEEEEEEEDPKTVLSDHTREVLCDLKQFPNLKQLIVEFPWGEEDISAGFYHFERAESEEQVREREGEDAWRALMARTYAAIGENKSFSTVKSLDLRGVVAKAVSSWWQADFKAFLGSLQDFTLSTIAMENGAGWCQNTNEGYLDFLAKLGHNLTRHLRNVETLSIAGNDEGPIGCQGMRHAPSSLGVEYMPKLRHLYLKYFFLDPPLIKFIENHVKTLETIVLDECFGTGEITLAENGYGWKEFFNRIAATKTKRLVRFDISWENIELPWGDLHHSEDQDSDEFRTGKALLKSGRRAFAYGYLDDKYGMLFQNEDANLEKLVEAEDFKAYSELMNIVKVNATKS</sequence>
<accession>A0A9P6ENE3</accession>
<dbReference type="Proteomes" id="UP000807306">
    <property type="component" value="Unassembled WGS sequence"/>
</dbReference>
<evidence type="ECO:0000313" key="1">
    <source>
        <dbReference type="EMBL" id="KAF9532988.1"/>
    </source>
</evidence>
<dbReference type="AlphaFoldDB" id="A0A9P6ENE3"/>
<dbReference type="InterPro" id="IPR032675">
    <property type="entry name" value="LRR_dom_sf"/>
</dbReference>
<dbReference type="SUPFAM" id="SSF52047">
    <property type="entry name" value="RNI-like"/>
    <property type="match status" value="1"/>
</dbReference>
<keyword evidence="2" id="KW-1185">Reference proteome</keyword>
<dbReference type="EMBL" id="MU157830">
    <property type="protein sequence ID" value="KAF9532988.1"/>
    <property type="molecule type" value="Genomic_DNA"/>
</dbReference>
<reference evidence="1" key="1">
    <citation type="submission" date="2020-11" db="EMBL/GenBank/DDBJ databases">
        <authorList>
            <consortium name="DOE Joint Genome Institute"/>
            <person name="Ahrendt S."/>
            <person name="Riley R."/>
            <person name="Andreopoulos W."/>
            <person name="Labutti K."/>
            <person name="Pangilinan J."/>
            <person name="Ruiz-Duenas F.J."/>
            <person name="Barrasa J.M."/>
            <person name="Sanchez-Garcia M."/>
            <person name="Camarero S."/>
            <person name="Miyauchi S."/>
            <person name="Serrano A."/>
            <person name="Linde D."/>
            <person name="Babiker R."/>
            <person name="Drula E."/>
            <person name="Ayuso-Fernandez I."/>
            <person name="Pacheco R."/>
            <person name="Padilla G."/>
            <person name="Ferreira P."/>
            <person name="Barriuso J."/>
            <person name="Kellner H."/>
            <person name="Castanera R."/>
            <person name="Alfaro M."/>
            <person name="Ramirez L."/>
            <person name="Pisabarro A.G."/>
            <person name="Kuo A."/>
            <person name="Tritt A."/>
            <person name="Lipzen A."/>
            <person name="He G."/>
            <person name="Yan M."/>
            <person name="Ng V."/>
            <person name="Cullen D."/>
            <person name="Martin F."/>
            <person name="Rosso M.-N."/>
            <person name="Henrissat B."/>
            <person name="Hibbett D."/>
            <person name="Martinez A.T."/>
            <person name="Grigoriev I.V."/>
        </authorList>
    </citation>
    <scope>NUCLEOTIDE SEQUENCE</scope>
    <source>
        <strain evidence="1">CBS 506.95</strain>
    </source>
</reference>
<gene>
    <name evidence="1" type="ORF">CPB83DRAFT_903469</name>
</gene>
<name>A0A9P6ENE3_9AGAR</name>
<protein>
    <recommendedName>
        <fullName evidence="3">F-box domain-containing protein</fullName>
    </recommendedName>
</protein>
<dbReference type="Gene3D" id="3.80.10.10">
    <property type="entry name" value="Ribonuclease Inhibitor"/>
    <property type="match status" value="1"/>
</dbReference>
<evidence type="ECO:0008006" key="3">
    <source>
        <dbReference type="Google" id="ProtNLM"/>
    </source>
</evidence>
<comment type="caution">
    <text evidence="1">The sequence shown here is derived from an EMBL/GenBank/DDBJ whole genome shotgun (WGS) entry which is preliminary data.</text>
</comment>